<keyword evidence="4" id="KW-1185">Reference proteome</keyword>
<dbReference type="RefSeq" id="WP_272000413.1">
    <property type="nucleotide sequence ID" value="NZ_JAQNDN010000013.1"/>
</dbReference>
<evidence type="ECO:0000313" key="4">
    <source>
        <dbReference type="Proteomes" id="UP001217838"/>
    </source>
</evidence>
<feature type="chain" id="PRO_5047057780" evidence="2">
    <location>
        <begin position="22"/>
        <end position="246"/>
    </location>
</feature>
<proteinExistence type="predicted"/>
<gene>
    <name evidence="3" type="ORF">POL58_22760</name>
</gene>
<sequence length="246" mass="26708">MRRRAHCAACLLIAACSPIVARPGVTWHEGSAGSPNGAIEEAADEAAAAAGHGSIVAATDAGSRELRVWSGFGLQRWLSYVRVVEDGAGIRGEHVLVWNEPADEHCGDNTRQLADTLPCIELRTAGRSVACVLPANSIDWPALLRRLERLQIWNLRDGAELGAVSGLDGVCLAVALRDGARWRRYEWCNPHGHADAVHAWAILELIERLDPMRVVRMPWDPPSKVPPPAFCDALEPEPRTAEEDSA</sequence>
<feature type="region of interest" description="Disordered" evidence="1">
    <location>
        <begin position="226"/>
        <end position="246"/>
    </location>
</feature>
<feature type="signal peptide" evidence="2">
    <location>
        <begin position="1"/>
        <end position="21"/>
    </location>
</feature>
<evidence type="ECO:0000256" key="1">
    <source>
        <dbReference type="SAM" id="MobiDB-lite"/>
    </source>
</evidence>
<dbReference type="EMBL" id="JAQNDN010000013">
    <property type="protein sequence ID" value="MDC0670596.1"/>
    <property type="molecule type" value="Genomic_DNA"/>
</dbReference>
<evidence type="ECO:0000313" key="3">
    <source>
        <dbReference type="EMBL" id="MDC0670596.1"/>
    </source>
</evidence>
<accession>A0ABT5BC61</accession>
<comment type="caution">
    <text evidence="3">The sequence shown here is derived from an EMBL/GenBank/DDBJ whole genome shotgun (WGS) entry which is preliminary data.</text>
</comment>
<dbReference type="PROSITE" id="PS51257">
    <property type="entry name" value="PROKAR_LIPOPROTEIN"/>
    <property type="match status" value="1"/>
</dbReference>
<evidence type="ECO:0000256" key="2">
    <source>
        <dbReference type="SAM" id="SignalP"/>
    </source>
</evidence>
<organism evidence="3 4">
    <name type="scientific">Nannocystis radixulma</name>
    <dbReference type="NCBI Taxonomy" id="2995305"/>
    <lineage>
        <taxon>Bacteria</taxon>
        <taxon>Pseudomonadati</taxon>
        <taxon>Myxococcota</taxon>
        <taxon>Polyangia</taxon>
        <taxon>Nannocystales</taxon>
        <taxon>Nannocystaceae</taxon>
        <taxon>Nannocystis</taxon>
    </lineage>
</organism>
<name>A0ABT5BC61_9BACT</name>
<reference evidence="3 4" key="1">
    <citation type="submission" date="2022-11" db="EMBL/GenBank/DDBJ databases">
        <title>Minimal conservation of predation-associated metabolite biosynthetic gene clusters underscores biosynthetic potential of Myxococcota including descriptions for ten novel species: Archangium lansinium sp. nov., Myxococcus landrumus sp. nov., Nannocystis bai.</title>
        <authorList>
            <person name="Ahearne A."/>
            <person name="Stevens C."/>
            <person name="Dowd S."/>
        </authorList>
    </citation>
    <scope>NUCLEOTIDE SEQUENCE [LARGE SCALE GENOMIC DNA]</scope>
    <source>
        <strain evidence="3 4">NCELM</strain>
    </source>
</reference>
<feature type="compositionally biased region" description="Basic and acidic residues" evidence="1">
    <location>
        <begin position="236"/>
        <end position="246"/>
    </location>
</feature>
<protein>
    <submittedName>
        <fullName evidence="3">Uncharacterized protein</fullName>
    </submittedName>
</protein>
<keyword evidence="2" id="KW-0732">Signal</keyword>
<dbReference type="Proteomes" id="UP001217838">
    <property type="component" value="Unassembled WGS sequence"/>
</dbReference>